<dbReference type="GO" id="GO:0012505">
    <property type="term" value="C:endomembrane system"/>
    <property type="evidence" value="ECO:0007669"/>
    <property type="project" value="TreeGrafter"/>
</dbReference>
<keyword evidence="4" id="KW-0175">Coiled coil</keyword>
<feature type="domain" description="T-SNARE coiled-coil homology" evidence="6">
    <location>
        <begin position="165"/>
        <end position="227"/>
    </location>
</feature>
<dbReference type="InterPro" id="IPR006012">
    <property type="entry name" value="Syntaxin/epimorphin_CS"/>
</dbReference>
<dbReference type="Pfam" id="PF05739">
    <property type="entry name" value="SNARE"/>
    <property type="match status" value="1"/>
</dbReference>
<proteinExistence type="inferred from homology"/>
<comment type="similarity">
    <text evidence="2">Belongs to the syntaxin family.</text>
</comment>
<evidence type="ECO:0000256" key="5">
    <source>
        <dbReference type="SAM" id="Phobius"/>
    </source>
</evidence>
<accession>A0A9P0FK70</accession>
<dbReference type="GO" id="GO:0006886">
    <property type="term" value="P:intracellular protein transport"/>
    <property type="evidence" value="ECO:0007669"/>
    <property type="project" value="InterPro"/>
</dbReference>
<evidence type="ECO:0000313" key="7">
    <source>
        <dbReference type="EMBL" id="CAH0560472.1"/>
    </source>
</evidence>
<dbReference type="GO" id="GO:0006836">
    <property type="term" value="P:neurotransmitter transport"/>
    <property type="evidence" value="ECO:0007669"/>
    <property type="project" value="UniProtKB-KW"/>
</dbReference>
<evidence type="ECO:0000256" key="1">
    <source>
        <dbReference type="ARBA" id="ARBA00004211"/>
    </source>
</evidence>
<dbReference type="InterPro" id="IPR000727">
    <property type="entry name" value="T_SNARE_dom"/>
</dbReference>
<dbReference type="Pfam" id="PF14523">
    <property type="entry name" value="Syntaxin_2"/>
    <property type="match status" value="1"/>
</dbReference>
<evidence type="ECO:0000256" key="3">
    <source>
        <dbReference type="ARBA" id="ARBA00022775"/>
    </source>
</evidence>
<keyword evidence="3" id="KW-0813">Transport</keyword>
<dbReference type="SMART" id="SM00397">
    <property type="entry name" value="t_SNARE"/>
    <property type="match status" value="1"/>
</dbReference>
<dbReference type="InterPro" id="IPR001388">
    <property type="entry name" value="Synaptobrevin-like"/>
</dbReference>
<organism evidence="7 8">
    <name type="scientific">Brassicogethes aeneus</name>
    <name type="common">Rape pollen beetle</name>
    <name type="synonym">Meligethes aeneus</name>
    <dbReference type="NCBI Taxonomy" id="1431903"/>
    <lineage>
        <taxon>Eukaryota</taxon>
        <taxon>Metazoa</taxon>
        <taxon>Ecdysozoa</taxon>
        <taxon>Arthropoda</taxon>
        <taxon>Hexapoda</taxon>
        <taxon>Insecta</taxon>
        <taxon>Pterygota</taxon>
        <taxon>Neoptera</taxon>
        <taxon>Endopterygota</taxon>
        <taxon>Coleoptera</taxon>
        <taxon>Polyphaga</taxon>
        <taxon>Cucujiformia</taxon>
        <taxon>Nitidulidae</taxon>
        <taxon>Meligethinae</taxon>
        <taxon>Brassicogethes</taxon>
    </lineage>
</organism>
<evidence type="ECO:0000256" key="4">
    <source>
        <dbReference type="SAM" id="Coils"/>
    </source>
</evidence>
<dbReference type="PANTHER" id="PTHR19957">
    <property type="entry name" value="SYNTAXIN"/>
    <property type="match status" value="1"/>
</dbReference>
<keyword evidence="5" id="KW-0812">Transmembrane</keyword>
<gene>
    <name evidence="7" type="ORF">MELIAE_LOCUS10219</name>
</gene>
<dbReference type="GO" id="GO:0005484">
    <property type="term" value="F:SNAP receptor activity"/>
    <property type="evidence" value="ECO:0007669"/>
    <property type="project" value="InterPro"/>
</dbReference>
<dbReference type="PROSITE" id="PS00914">
    <property type="entry name" value="SYNTAXIN"/>
    <property type="match status" value="1"/>
</dbReference>
<dbReference type="PROSITE" id="PS50192">
    <property type="entry name" value="T_SNARE"/>
    <property type="match status" value="1"/>
</dbReference>
<dbReference type="CDD" id="cd15847">
    <property type="entry name" value="SNARE_syntaxin7_like"/>
    <property type="match status" value="1"/>
</dbReference>
<dbReference type="GO" id="GO:0048278">
    <property type="term" value="P:vesicle docking"/>
    <property type="evidence" value="ECO:0007669"/>
    <property type="project" value="TreeGrafter"/>
</dbReference>
<dbReference type="EMBL" id="OV121138">
    <property type="protein sequence ID" value="CAH0560472.1"/>
    <property type="molecule type" value="Genomic_DNA"/>
</dbReference>
<dbReference type="InterPro" id="IPR010989">
    <property type="entry name" value="SNARE"/>
</dbReference>
<keyword evidence="3" id="KW-0532">Neurotransmitter transport</keyword>
<keyword evidence="8" id="KW-1185">Reference proteome</keyword>
<dbReference type="InterPro" id="IPR006011">
    <property type="entry name" value="Syntaxin_N"/>
</dbReference>
<comment type="subcellular location">
    <subcellularLocation>
        <location evidence="1">Membrane</location>
        <topology evidence="1">Single-pass type IV membrane protein</topology>
    </subcellularLocation>
</comment>
<keyword evidence="5" id="KW-1133">Transmembrane helix</keyword>
<name>A0A9P0FK70_BRAAE</name>
<dbReference type="PANTHER" id="PTHR19957:SF38">
    <property type="entry name" value="LD27581P"/>
    <property type="match status" value="1"/>
</dbReference>
<evidence type="ECO:0000313" key="8">
    <source>
        <dbReference type="Proteomes" id="UP001154078"/>
    </source>
</evidence>
<dbReference type="OrthoDB" id="75754at2759"/>
<dbReference type="GO" id="GO:0000149">
    <property type="term" value="F:SNARE binding"/>
    <property type="evidence" value="ECO:0007669"/>
    <property type="project" value="TreeGrafter"/>
</dbReference>
<feature type="coiled-coil region" evidence="4">
    <location>
        <begin position="96"/>
        <end position="123"/>
    </location>
</feature>
<evidence type="ECO:0000259" key="6">
    <source>
        <dbReference type="PROSITE" id="PS50192"/>
    </source>
</evidence>
<reference evidence="7" key="1">
    <citation type="submission" date="2021-12" db="EMBL/GenBank/DDBJ databases">
        <authorList>
            <person name="King R."/>
        </authorList>
    </citation>
    <scope>NUCLEOTIDE SEQUENCE</scope>
</reference>
<feature type="transmembrane region" description="Helical" evidence="5">
    <location>
        <begin position="238"/>
        <end position="258"/>
    </location>
</feature>
<sequence>MNRSQQNYGSISGPSVGFAGTNSQELNSLCDSVVTNLYTINGSIKTLDNALKTIGTKRDNQGLRNNVHVTQLSTNQIASTTTKNIAKLKSLVVKAGKQEQLQVEKLEENFKETINRYYSLQKEVANKQKAHLLVSVSIENEPTTPDDEENRQKHAQMAGEFEFEQGMLLERESRIKQIESDVLDVNEIMRELGSIVSQQGETIDTIENSIDHATGNVELGTEQLLQASRYSNRSRKKLLILAVIGLIIVIIIILIVFIKK</sequence>
<dbReference type="Gene3D" id="1.20.58.70">
    <property type="match status" value="1"/>
</dbReference>
<evidence type="ECO:0000256" key="2">
    <source>
        <dbReference type="ARBA" id="ARBA00009063"/>
    </source>
</evidence>
<dbReference type="Gene3D" id="1.20.5.110">
    <property type="match status" value="1"/>
</dbReference>
<dbReference type="PRINTS" id="PR00219">
    <property type="entry name" value="SYNAPTOBREVN"/>
</dbReference>
<protein>
    <recommendedName>
        <fullName evidence="6">t-SNARE coiled-coil homology domain-containing protein</fullName>
    </recommendedName>
</protein>
<dbReference type="GO" id="GO:0006906">
    <property type="term" value="P:vesicle fusion"/>
    <property type="evidence" value="ECO:0007669"/>
    <property type="project" value="TreeGrafter"/>
</dbReference>
<dbReference type="AlphaFoldDB" id="A0A9P0FK70"/>
<dbReference type="GO" id="GO:0031201">
    <property type="term" value="C:SNARE complex"/>
    <property type="evidence" value="ECO:0007669"/>
    <property type="project" value="TreeGrafter"/>
</dbReference>
<dbReference type="SUPFAM" id="SSF47661">
    <property type="entry name" value="t-snare proteins"/>
    <property type="match status" value="1"/>
</dbReference>
<dbReference type="InterPro" id="IPR045242">
    <property type="entry name" value="Syntaxin"/>
</dbReference>
<keyword evidence="5" id="KW-0472">Membrane</keyword>
<dbReference type="Proteomes" id="UP001154078">
    <property type="component" value="Chromosome 7"/>
</dbReference>